<dbReference type="PANTHER" id="PTHR30146:SF138">
    <property type="entry name" value="TRANSCRIPTIONAL REGULATORY PROTEIN"/>
    <property type="match status" value="1"/>
</dbReference>
<dbReference type="HOGENOM" id="CLU_037628_6_0_11"/>
<evidence type="ECO:0000256" key="3">
    <source>
        <dbReference type="ARBA" id="ARBA00023163"/>
    </source>
</evidence>
<dbReference type="SMART" id="SM00354">
    <property type="entry name" value="HTH_LACI"/>
    <property type="match status" value="1"/>
</dbReference>
<dbReference type="PROSITE" id="PS00356">
    <property type="entry name" value="HTH_LACI_1"/>
    <property type="match status" value="1"/>
</dbReference>
<dbReference type="eggNOG" id="COG1609">
    <property type="taxonomic scope" value="Bacteria"/>
</dbReference>
<name>N6X3P3_9ACTO</name>
<evidence type="ECO:0000256" key="2">
    <source>
        <dbReference type="ARBA" id="ARBA00023125"/>
    </source>
</evidence>
<evidence type="ECO:0000256" key="1">
    <source>
        <dbReference type="ARBA" id="ARBA00023015"/>
    </source>
</evidence>
<dbReference type="InterPro" id="IPR000843">
    <property type="entry name" value="HTH_LacI"/>
</dbReference>
<dbReference type="SUPFAM" id="SSF47413">
    <property type="entry name" value="lambda repressor-like DNA-binding domains"/>
    <property type="match status" value="1"/>
</dbReference>
<gene>
    <name evidence="5" type="primary">purR</name>
    <name evidence="5" type="ORF">HMPREF9004_0885</name>
</gene>
<dbReference type="SUPFAM" id="SSF53822">
    <property type="entry name" value="Periplasmic binding protein-like I"/>
    <property type="match status" value="1"/>
</dbReference>
<organism evidence="5 6">
    <name type="scientific">Schaalia cardiffensis F0333</name>
    <dbReference type="NCBI Taxonomy" id="888050"/>
    <lineage>
        <taxon>Bacteria</taxon>
        <taxon>Bacillati</taxon>
        <taxon>Actinomycetota</taxon>
        <taxon>Actinomycetes</taxon>
        <taxon>Actinomycetales</taxon>
        <taxon>Actinomycetaceae</taxon>
        <taxon>Schaalia</taxon>
    </lineage>
</organism>
<keyword evidence="6" id="KW-1185">Reference proteome</keyword>
<accession>N6X3P3</accession>
<dbReference type="InterPro" id="IPR010982">
    <property type="entry name" value="Lambda_DNA-bd_dom_sf"/>
</dbReference>
<sequence length="348" mass="38453">MIDKHYAEAMATDDRQRPRLVDVARAAGVSVSTASRALGRGSELIGAQTRDHVRQVARELGYRVNPVARSLRLARTKQIGMVVPSISNPFFMELVVQVEHCLAERGLSLLLSDSQMSVIKEDFQLRSFEGGSVDGLISVPCHEAFSTPALERTSSLVNTVQLDRAVQLPELPMVGVDDRHGIRAILEHLRDKGAQRIALLSNTGTDVSSMTRVSEARIAAEEFGMQLKDTDVVECNFSVESARNAVSVLLARGDKWDAFVCLNDLIAIGATTELRHRGWRIPEEVMVTGFDDIQFAQLMRPSLTTLRQPLAEIARRGVDLLLSEDEPIEKRIIVRGELIVRESTGFEG</sequence>
<keyword evidence="2" id="KW-0238">DNA-binding</keyword>
<dbReference type="PROSITE" id="PS50932">
    <property type="entry name" value="HTH_LACI_2"/>
    <property type="match status" value="1"/>
</dbReference>
<evidence type="ECO:0000313" key="6">
    <source>
        <dbReference type="Proteomes" id="UP000013015"/>
    </source>
</evidence>
<feature type="domain" description="HTH lacI-type" evidence="4">
    <location>
        <begin position="18"/>
        <end position="73"/>
    </location>
</feature>
<dbReference type="STRING" id="888050.HMPREF9004_0885"/>
<dbReference type="PATRIC" id="fig|888050.3.peg.839"/>
<dbReference type="Gene3D" id="3.40.50.2300">
    <property type="match status" value="2"/>
</dbReference>
<dbReference type="EMBL" id="AQHZ01000015">
    <property type="protein sequence ID" value="ENO18316.1"/>
    <property type="molecule type" value="Genomic_DNA"/>
</dbReference>
<keyword evidence="3" id="KW-0804">Transcription</keyword>
<evidence type="ECO:0000313" key="5">
    <source>
        <dbReference type="EMBL" id="ENO18316.1"/>
    </source>
</evidence>
<reference evidence="5 6" key="1">
    <citation type="submission" date="2013-03" db="EMBL/GenBank/DDBJ databases">
        <title>Reference genome for the Human Microbiome Project.</title>
        <authorList>
            <person name="Aqrawi P."/>
            <person name="Ayvaz T."/>
            <person name="Bess C."/>
            <person name="Blankenburg K."/>
            <person name="Coyle M."/>
            <person name="Deng J."/>
            <person name="Forbes L."/>
            <person name="Fowler G."/>
            <person name="Francisco L."/>
            <person name="Fu Q."/>
            <person name="Gibbs R."/>
            <person name="Gross S."/>
            <person name="Gubbala S."/>
            <person name="Hale W."/>
            <person name="Hemphill L."/>
            <person name="Highlander S."/>
            <person name="Hirani K."/>
            <person name="Jackson L."/>
            <person name="Jakkamsetti A."/>
            <person name="Javaid M."/>
            <person name="Jayaseelan J.C."/>
            <person name="Jiang H."/>
            <person name="Joshi V."/>
            <person name="Korchina V."/>
            <person name="Kovar C."/>
            <person name="Lara F."/>
            <person name="Lee S."/>
            <person name="Liu Y."/>
            <person name="Mata R."/>
            <person name="Mathew T."/>
            <person name="Munidasa M."/>
            <person name="Muzny D."/>
            <person name="Nazareth L."/>
            <person name="Ngo R."/>
            <person name="Nguyen L."/>
            <person name="Nguyen N."/>
            <person name="Okwuonu G."/>
            <person name="Ongeri F."/>
            <person name="Palculict T."/>
            <person name="Patil S."/>
            <person name="Petrosino J."/>
            <person name="Pham C."/>
            <person name="Pham P."/>
            <person name="Pu L.-L."/>
            <person name="Qin X."/>
            <person name="Qu J."/>
            <person name="Reid J."/>
            <person name="Ross M."/>
            <person name="Ruth R."/>
            <person name="Saada N."/>
            <person name="San Lucas F."/>
            <person name="Santibanez J."/>
            <person name="Shang Y."/>
            <person name="Simmons D."/>
            <person name="Song X.-Z."/>
            <person name="Tang L.-Y."/>
            <person name="Thornton R."/>
            <person name="Warren J."/>
            <person name="Weissenberger G."/>
            <person name="Wilczek-Boney K."/>
            <person name="Worley K."/>
            <person name="Youmans B."/>
            <person name="Zhang J."/>
            <person name="Zhang L."/>
            <person name="Zhao Z."/>
            <person name="Zhou C."/>
            <person name="Zhu D."/>
            <person name="Zhu Y."/>
        </authorList>
    </citation>
    <scope>NUCLEOTIDE SEQUENCE [LARGE SCALE GENOMIC DNA]</scope>
    <source>
        <strain evidence="5 6">F0333</strain>
    </source>
</reference>
<dbReference type="GO" id="GO:0003700">
    <property type="term" value="F:DNA-binding transcription factor activity"/>
    <property type="evidence" value="ECO:0007669"/>
    <property type="project" value="TreeGrafter"/>
</dbReference>
<proteinExistence type="predicted"/>
<dbReference type="RefSeq" id="WP_005962689.1">
    <property type="nucleotide sequence ID" value="NZ_KB822674.1"/>
</dbReference>
<dbReference type="AlphaFoldDB" id="N6X3P3"/>
<dbReference type="Pfam" id="PF13377">
    <property type="entry name" value="Peripla_BP_3"/>
    <property type="match status" value="1"/>
</dbReference>
<dbReference type="CDD" id="cd01392">
    <property type="entry name" value="HTH_LacI"/>
    <property type="match status" value="1"/>
</dbReference>
<dbReference type="Proteomes" id="UP000013015">
    <property type="component" value="Unassembled WGS sequence"/>
</dbReference>
<dbReference type="InterPro" id="IPR028082">
    <property type="entry name" value="Peripla_BP_I"/>
</dbReference>
<evidence type="ECO:0000259" key="4">
    <source>
        <dbReference type="PROSITE" id="PS50932"/>
    </source>
</evidence>
<keyword evidence="1" id="KW-0805">Transcription regulation</keyword>
<dbReference type="Gene3D" id="1.10.260.40">
    <property type="entry name" value="lambda repressor-like DNA-binding domains"/>
    <property type="match status" value="1"/>
</dbReference>
<dbReference type="CDD" id="cd06267">
    <property type="entry name" value="PBP1_LacI_sugar_binding-like"/>
    <property type="match status" value="1"/>
</dbReference>
<comment type="caution">
    <text evidence="5">The sequence shown here is derived from an EMBL/GenBank/DDBJ whole genome shotgun (WGS) entry which is preliminary data.</text>
</comment>
<dbReference type="InterPro" id="IPR046335">
    <property type="entry name" value="LacI/GalR-like_sensor"/>
</dbReference>
<dbReference type="PANTHER" id="PTHR30146">
    <property type="entry name" value="LACI-RELATED TRANSCRIPTIONAL REPRESSOR"/>
    <property type="match status" value="1"/>
</dbReference>
<protein>
    <submittedName>
        <fullName evidence="5">LacI family transcriptional repressor</fullName>
    </submittedName>
</protein>
<dbReference type="GO" id="GO:0000976">
    <property type="term" value="F:transcription cis-regulatory region binding"/>
    <property type="evidence" value="ECO:0007669"/>
    <property type="project" value="TreeGrafter"/>
</dbReference>
<dbReference type="Pfam" id="PF00356">
    <property type="entry name" value="LacI"/>
    <property type="match status" value="1"/>
</dbReference>